<evidence type="ECO:0000256" key="1">
    <source>
        <dbReference type="SAM" id="Phobius"/>
    </source>
</evidence>
<dbReference type="Proteomes" id="UP001472677">
    <property type="component" value="Unassembled WGS sequence"/>
</dbReference>
<keyword evidence="1" id="KW-1133">Transmembrane helix</keyword>
<feature type="transmembrane region" description="Helical" evidence="1">
    <location>
        <begin position="71"/>
        <end position="93"/>
    </location>
</feature>
<keyword evidence="3" id="KW-1185">Reference proteome</keyword>
<evidence type="ECO:0000313" key="2">
    <source>
        <dbReference type="EMBL" id="KAK8572733.1"/>
    </source>
</evidence>
<name>A0ABR2F6V2_9ROSI</name>
<comment type="caution">
    <text evidence="2">The sequence shown here is derived from an EMBL/GenBank/DDBJ whole genome shotgun (WGS) entry which is preliminary data.</text>
</comment>
<accession>A0ABR2F6V2</accession>
<sequence length="124" mass="13731">MLPRRVRESSKGFSQPFIHHHRLISDIALSWPSPPPSTRASLHPKIRSTLHSLWLTIIRCGNSGRASARNILGVVAVGCIFSAFQLSVCYTATCSELLMMLARLCPLTAELSSFWGSLEKLKIV</sequence>
<keyword evidence="1" id="KW-0472">Membrane</keyword>
<proteinExistence type="predicted"/>
<organism evidence="2 3">
    <name type="scientific">Hibiscus sabdariffa</name>
    <name type="common">roselle</name>
    <dbReference type="NCBI Taxonomy" id="183260"/>
    <lineage>
        <taxon>Eukaryota</taxon>
        <taxon>Viridiplantae</taxon>
        <taxon>Streptophyta</taxon>
        <taxon>Embryophyta</taxon>
        <taxon>Tracheophyta</taxon>
        <taxon>Spermatophyta</taxon>
        <taxon>Magnoliopsida</taxon>
        <taxon>eudicotyledons</taxon>
        <taxon>Gunneridae</taxon>
        <taxon>Pentapetalae</taxon>
        <taxon>rosids</taxon>
        <taxon>malvids</taxon>
        <taxon>Malvales</taxon>
        <taxon>Malvaceae</taxon>
        <taxon>Malvoideae</taxon>
        <taxon>Hibiscus</taxon>
    </lineage>
</organism>
<dbReference type="EMBL" id="JBBPBM010000008">
    <property type="protein sequence ID" value="KAK8572733.1"/>
    <property type="molecule type" value="Genomic_DNA"/>
</dbReference>
<gene>
    <name evidence="2" type="ORF">V6N12_028779</name>
</gene>
<protein>
    <submittedName>
        <fullName evidence="2">Uncharacterized protein</fullName>
    </submittedName>
</protein>
<reference evidence="2 3" key="1">
    <citation type="journal article" date="2024" name="G3 (Bethesda)">
        <title>Genome assembly of Hibiscus sabdariffa L. provides insights into metabolisms of medicinal natural products.</title>
        <authorList>
            <person name="Kim T."/>
        </authorList>
    </citation>
    <scope>NUCLEOTIDE SEQUENCE [LARGE SCALE GENOMIC DNA]</scope>
    <source>
        <strain evidence="2">TK-2024</strain>
        <tissue evidence="2">Old leaves</tissue>
    </source>
</reference>
<keyword evidence="1" id="KW-0812">Transmembrane</keyword>
<evidence type="ECO:0000313" key="3">
    <source>
        <dbReference type="Proteomes" id="UP001472677"/>
    </source>
</evidence>